<dbReference type="PANTHER" id="PTHR31286">
    <property type="entry name" value="GLYCINE-RICH CELL WALL STRUCTURAL PROTEIN 1.8-LIKE"/>
    <property type="match status" value="1"/>
</dbReference>
<protein>
    <submittedName>
        <fullName evidence="1">Reverse transcriptase</fullName>
    </submittedName>
</protein>
<reference evidence="1" key="1">
    <citation type="journal article" date="2023" name="Science">
        <title>Elucidation of the pathway for biosynthesis of saponin adjuvants from the soapbark tree.</title>
        <authorList>
            <person name="Reed J."/>
            <person name="Orme A."/>
            <person name="El-Demerdash A."/>
            <person name="Owen C."/>
            <person name="Martin L.B.B."/>
            <person name="Misra R.C."/>
            <person name="Kikuchi S."/>
            <person name="Rejzek M."/>
            <person name="Martin A.C."/>
            <person name="Harkess A."/>
            <person name="Leebens-Mack J."/>
            <person name="Louveau T."/>
            <person name="Stephenson M.J."/>
            <person name="Osbourn A."/>
        </authorList>
    </citation>
    <scope>NUCLEOTIDE SEQUENCE</scope>
    <source>
        <strain evidence="1">S10</strain>
    </source>
</reference>
<evidence type="ECO:0000313" key="1">
    <source>
        <dbReference type="EMBL" id="KAJ7962195.1"/>
    </source>
</evidence>
<dbReference type="AlphaFoldDB" id="A0AAD7LPZ6"/>
<gene>
    <name evidence="1" type="ORF">O6P43_017459</name>
</gene>
<dbReference type="PANTHER" id="PTHR31286:SF99">
    <property type="entry name" value="DUF4283 DOMAIN-CONTAINING PROTEIN"/>
    <property type="match status" value="1"/>
</dbReference>
<dbReference type="GO" id="GO:0003964">
    <property type="term" value="F:RNA-directed DNA polymerase activity"/>
    <property type="evidence" value="ECO:0007669"/>
    <property type="project" value="UniProtKB-KW"/>
</dbReference>
<accession>A0AAD7LPZ6</accession>
<dbReference type="EMBL" id="JARAOO010000007">
    <property type="protein sequence ID" value="KAJ7962195.1"/>
    <property type="molecule type" value="Genomic_DNA"/>
</dbReference>
<keyword evidence="2" id="KW-1185">Reference proteome</keyword>
<keyword evidence="1" id="KW-0548">Nucleotidyltransferase</keyword>
<dbReference type="Proteomes" id="UP001163823">
    <property type="component" value="Chromosome 7"/>
</dbReference>
<comment type="caution">
    <text evidence="1">The sequence shown here is derived from an EMBL/GenBank/DDBJ whole genome shotgun (WGS) entry which is preliminary data.</text>
</comment>
<name>A0AAD7LPZ6_QUISA</name>
<dbReference type="InterPro" id="IPR040256">
    <property type="entry name" value="At4g02000-like"/>
</dbReference>
<keyword evidence="1" id="KW-0808">Transferase</keyword>
<dbReference type="KEGG" id="qsa:O6P43_017459"/>
<keyword evidence="1" id="KW-0695">RNA-directed DNA polymerase</keyword>
<evidence type="ECO:0000313" key="2">
    <source>
        <dbReference type="Proteomes" id="UP001163823"/>
    </source>
</evidence>
<proteinExistence type="predicted"/>
<organism evidence="1 2">
    <name type="scientific">Quillaja saponaria</name>
    <name type="common">Soap bark tree</name>
    <dbReference type="NCBI Taxonomy" id="32244"/>
    <lineage>
        <taxon>Eukaryota</taxon>
        <taxon>Viridiplantae</taxon>
        <taxon>Streptophyta</taxon>
        <taxon>Embryophyta</taxon>
        <taxon>Tracheophyta</taxon>
        <taxon>Spermatophyta</taxon>
        <taxon>Magnoliopsida</taxon>
        <taxon>eudicotyledons</taxon>
        <taxon>Gunneridae</taxon>
        <taxon>Pentapetalae</taxon>
        <taxon>rosids</taxon>
        <taxon>fabids</taxon>
        <taxon>Fabales</taxon>
        <taxon>Quillajaceae</taxon>
        <taxon>Quillaja</taxon>
    </lineage>
</organism>
<sequence length="233" mass="27422">MEFEAGENLVGVIPREVGKGTVLSYKQTLSEQNGEQENYYSRYSSQWDGNGVEDSDLEEIREDEEEDDQLCPVVYVSSSEKRSLRKPWRTTLIIKLMGRSIRYRFLLNRLVRLWKIKGDLQLIDVDHYLIVQQWRRDFDNMEQLPSRLAVWIKILGMPIEYFDEDFLWEVGDKLRNTIKVDDATLKASRGNFARLCVEVDLNKPLIPKIKVGKRIHEIMYKGPTLGMFLLWML</sequence>